<dbReference type="InterPro" id="IPR002018">
    <property type="entry name" value="CarbesteraseB"/>
</dbReference>
<feature type="region of interest" description="Disordered" evidence="1">
    <location>
        <begin position="96"/>
        <end position="120"/>
    </location>
</feature>
<evidence type="ECO:0000256" key="1">
    <source>
        <dbReference type="SAM" id="MobiDB-lite"/>
    </source>
</evidence>
<feature type="region of interest" description="Disordered" evidence="1">
    <location>
        <begin position="26"/>
        <end position="68"/>
    </location>
</feature>
<organism evidence="3">
    <name type="scientific">marine metagenome</name>
    <dbReference type="NCBI Taxonomy" id="408172"/>
    <lineage>
        <taxon>unclassified sequences</taxon>
        <taxon>metagenomes</taxon>
        <taxon>ecological metagenomes</taxon>
    </lineage>
</organism>
<evidence type="ECO:0000313" key="3">
    <source>
        <dbReference type="EMBL" id="SVA18504.1"/>
    </source>
</evidence>
<accession>A0A381TRP4</accession>
<reference evidence="3" key="1">
    <citation type="submission" date="2018-05" db="EMBL/GenBank/DDBJ databases">
        <authorList>
            <person name="Lanie J.A."/>
            <person name="Ng W.-L."/>
            <person name="Kazmierczak K.M."/>
            <person name="Andrzejewski T.M."/>
            <person name="Davidsen T.M."/>
            <person name="Wayne K.J."/>
            <person name="Tettelin H."/>
            <person name="Glass J.I."/>
            <person name="Rusch D."/>
            <person name="Podicherti R."/>
            <person name="Tsui H.-C.T."/>
            <person name="Winkler M.E."/>
        </authorList>
    </citation>
    <scope>NUCLEOTIDE SEQUENCE</scope>
</reference>
<dbReference type="InterPro" id="IPR029058">
    <property type="entry name" value="AB_hydrolase_fold"/>
</dbReference>
<gene>
    <name evidence="3" type="ORF">METZ01_LOCUS71358</name>
</gene>
<dbReference type="EMBL" id="UINC01005020">
    <property type="protein sequence ID" value="SVA18504.1"/>
    <property type="molecule type" value="Genomic_DNA"/>
</dbReference>
<dbReference type="Pfam" id="PF00135">
    <property type="entry name" value="COesterase"/>
    <property type="match status" value="1"/>
</dbReference>
<dbReference type="Gene3D" id="3.40.50.1820">
    <property type="entry name" value="alpha/beta hydrolase"/>
    <property type="match status" value="1"/>
</dbReference>
<name>A0A381TRP4_9ZZZZ</name>
<sequence length="120" mass="12942">MSDPVVETSAGKVCGYTSKAIQVFKGIPYGGPTGGRNRFLRPKPPTPWPGERDATDYGPACPQPARAETTAARVAAGFPKQEVQNKHCLVLNVWTPAVQDHGRRPGSRRASKPRLGPIRP</sequence>
<feature type="domain" description="Carboxylesterase type B" evidence="2">
    <location>
        <begin position="3"/>
        <end position="99"/>
    </location>
</feature>
<dbReference type="AlphaFoldDB" id="A0A381TRP4"/>
<protein>
    <recommendedName>
        <fullName evidence="2">Carboxylesterase type B domain-containing protein</fullName>
    </recommendedName>
</protein>
<dbReference type="PANTHER" id="PTHR43903">
    <property type="entry name" value="NEUROLIGIN"/>
    <property type="match status" value="1"/>
</dbReference>
<dbReference type="SUPFAM" id="SSF53474">
    <property type="entry name" value="alpha/beta-Hydrolases"/>
    <property type="match status" value="1"/>
</dbReference>
<proteinExistence type="predicted"/>
<evidence type="ECO:0000259" key="2">
    <source>
        <dbReference type="Pfam" id="PF00135"/>
    </source>
</evidence>
<dbReference type="InterPro" id="IPR051093">
    <property type="entry name" value="Neuroligin/BSAL"/>
</dbReference>